<feature type="region of interest" description="Disordered" evidence="1">
    <location>
        <begin position="580"/>
        <end position="650"/>
    </location>
</feature>
<reference evidence="3 4" key="1">
    <citation type="journal article" date="2017" name="Curr. Biol.">
        <title>The Evolution of Venom by Co-option of Single-Copy Genes.</title>
        <authorList>
            <person name="Martinson E.O."/>
            <person name="Mrinalini"/>
            <person name="Kelkar Y.D."/>
            <person name="Chang C.H."/>
            <person name="Werren J.H."/>
        </authorList>
    </citation>
    <scope>NUCLEOTIDE SEQUENCE [LARGE SCALE GENOMIC DNA]</scope>
    <source>
        <strain evidence="3 4">Alberta</strain>
        <tissue evidence="3">Whole body</tissue>
    </source>
</reference>
<dbReference type="CDD" id="cd00084">
    <property type="entry name" value="HMG-box_SF"/>
    <property type="match status" value="1"/>
</dbReference>
<comment type="caution">
    <text evidence="3">The sequence shown here is derived from an EMBL/GenBank/DDBJ whole genome shotgun (WGS) entry which is preliminary data.</text>
</comment>
<evidence type="ECO:0000256" key="1">
    <source>
        <dbReference type="SAM" id="MobiDB-lite"/>
    </source>
</evidence>
<evidence type="ECO:0000313" key="3">
    <source>
        <dbReference type="EMBL" id="OXU25323.1"/>
    </source>
</evidence>
<feature type="compositionally biased region" description="Basic and acidic residues" evidence="1">
    <location>
        <begin position="293"/>
        <end position="309"/>
    </location>
</feature>
<dbReference type="AlphaFoldDB" id="A0A232F4E3"/>
<dbReference type="PANTHER" id="PTHR23099">
    <property type="entry name" value="TRANSCRIPTIONAL REGULATOR"/>
    <property type="match status" value="1"/>
</dbReference>
<feature type="compositionally biased region" description="Polar residues" evidence="1">
    <location>
        <begin position="433"/>
        <end position="448"/>
    </location>
</feature>
<feature type="compositionally biased region" description="Polar residues" evidence="1">
    <location>
        <begin position="401"/>
        <end position="417"/>
    </location>
</feature>
<sequence length="1017" mass="115013">MDLDNEFYKQWKTKATTNQRFFRDTPDFSTEKIDSEKIFSSTALDGHQVESQAFSLRLSTESYVDETPESSEPKTKEKQIKEVILISDTSSDESIFSVDEIGNKSKLASTNRFRSQKKTIQVLETSDDETPDNLDVQDFDFRTSDKVNELLKTLARQESKESKESKESNVIIEESDTEIEERTLPQIIKSTVVESVTLSERKKKEILQWLSTNFDSSRCGSSCSQESAIADSRKSGLSSGNSSLERLELNFETPNNRGKLSKPGTVDRANRKNQSDLEKQNTIDQYFNKSKKGQLDIVRDRTPGSKKSDSTPVNNVKVVSRRLILPEPEAYDTMTPRSQKSDKTPVNNVNTKSRRVLLPESESIGSKTPSSQKSNKTPTNNANTKSRRVLIPESESKDSKTPSSQTSNKILSDNVNTKPRRAIIPQSDAIDSKTPSNQKSHRTPVTNEKTSFKKAVIPETQSFESSSTEPQDAFKKLTIGNSKPQKTVIIPESFEISDDIEALDESSDIDLKNKENEQESNQANNITNDTTINDCADILENLYGVTWRNKASALICATEPRKQTTKKLIKDVQTEKKTTFRNPRLEFDSDSELSDKENYRNVQKKQSQTTSKKSKVRNRARDDFLNDDSTTESSPDLSYYTATSNPAQNNFNTATTATVKRHNNNNNFKKVLSICDSESELENDKWVDRNNRRKLSFDSSSSSTSEFDPEDIVPPRPVTKNLKAKKAVNCEPAHIKSKAYPQAQKQPTKKSFLASLSKDVPLDQADFKAMTYRVKYNALREELCNVLYKLFNEKVFDSQLPDNMPIEWSTRLRGTAGKCYNKQSLKALGKTVRSSRLVLATKILDSPDRLRDTLIHEMCHAATWLINNVSDGHGSFWKAWANKAVKVFPELPPVSRCHNYEIQTKYTYKCLSCGYSIGRHSKSLDLTRKRCGYCHGQFELLINKVTKDGMVQKKSTAQTKEPSGFALYVKENYHLVKKNGAGIKHGEVMKILGQQFSAVKLTPKPEDRLRNNEDESP</sequence>
<feature type="compositionally biased region" description="Basic and acidic residues" evidence="1">
    <location>
        <begin position="268"/>
        <end position="281"/>
    </location>
</feature>
<dbReference type="GO" id="GO:0006974">
    <property type="term" value="P:DNA damage response"/>
    <property type="evidence" value="ECO:0007669"/>
    <property type="project" value="UniProtKB-ARBA"/>
</dbReference>
<organism evidence="3 4">
    <name type="scientific">Trichomalopsis sarcophagae</name>
    <dbReference type="NCBI Taxonomy" id="543379"/>
    <lineage>
        <taxon>Eukaryota</taxon>
        <taxon>Metazoa</taxon>
        <taxon>Ecdysozoa</taxon>
        <taxon>Arthropoda</taxon>
        <taxon>Hexapoda</taxon>
        <taxon>Insecta</taxon>
        <taxon>Pterygota</taxon>
        <taxon>Neoptera</taxon>
        <taxon>Endopterygota</taxon>
        <taxon>Hymenoptera</taxon>
        <taxon>Apocrita</taxon>
        <taxon>Proctotrupomorpha</taxon>
        <taxon>Chalcidoidea</taxon>
        <taxon>Pteromalidae</taxon>
        <taxon>Pteromalinae</taxon>
        <taxon>Trichomalopsis</taxon>
    </lineage>
</organism>
<feature type="compositionally biased region" description="Basic and acidic residues" evidence="1">
    <location>
        <begin position="580"/>
        <end position="599"/>
    </location>
</feature>
<feature type="region of interest" description="Disordered" evidence="1">
    <location>
        <begin position="695"/>
        <end position="717"/>
    </location>
</feature>
<feature type="compositionally biased region" description="Polar residues" evidence="1">
    <location>
        <begin position="363"/>
        <end position="384"/>
    </location>
</feature>
<feature type="region of interest" description="Disordered" evidence="1">
    <location>
        <begin position="247"/>
        <end position="448"/>
    </location>
</feature>
<feature type="compositionally biased region" description="Polar residues" evidence="1">
    <location>
        <begin position="631"/>
        <end position="644"/>
    </location>
</feature>
<dbReference type="Proteomes" id="UP000215335">
    <property type="component" value="Unassembled WGS sequence"/>
</dbReference>
<gene>
    <name evidence="3" type="ORF">TSAR_016298</name>
</gene>
<dbReference type="EMBL" id="NNAY01001055">
    <property type="protein sequence ID" value="OXU25323.1"/>
    <property type="molecule type" value="Genomic_DNA"/>
</dbReference>
<evidence type="ECO:0000313" key="4">
    <source>
        <dbReference type="Proteomes" id="UP000215335"/>
    </source>
</evidence>
<dbReference type="InterPro" id="IPR006640">
    <property type="entry name" value="SprT-like_domain"/>
</dbReference>
<accession>A0A232F4E3</accession>
<dbReference type="OrthoDB" id="20772at2759"/>
<keyword evidence="4" id="KW-1185">Reference proteome</keyword>
<name>A0A232F4E3_9HYME</name>
<feature type="domain" description="SprT-like" evidence="2">
    <location>
        <begin position="781"/>
        <end position="941"/>
    </location>
</feature>
<evidence type="ECO:0000259" key="2">
    <source>
        <dbReference type="SMART" id="SM00731"/>
    </source>
</evidence>
<protein>
    <recommendedName>
        <fullName evidence="2">SprT-like domain-containing protein</fullName>
    </recommendedName>
</protein>
<dbReference type="STRING" id="543379.A0A232F4E3"/>
<dbReference type="Pfam" id="PF10263">
    <property type="entry name" value="SprT-like"/>
    <property type="match status" value="1"/>
</dbReference>
<proteinExistence type="predicted"/>
<dbReference type="SMART" id="SM00731">
    <property type="entry name" value="SprT"/>
    <property type="match status" value="1"/>
</dbReference>
<dbReference type="GO" id="GO:0005634">
    <property type="term" value="C:nucleus"/>
    <property type="evidence" value="ECO:0007669"/>
    <property type="project" value="TreeGrafter"/>
</dbReference>
<dbReference type="PANTHER" id="PTHR23099:SF0">
    <property type="entry name" value="GERM CELL NUCLEAR ACIDIC PROTEIN"/>
    <property type="match status" value="1"/>
</dbReference>